<evidence type="ECO:0000256" key="4">
    <source>
        <dbReference type="ARBA" id="ARBA00022989"/>
    </source>
</evidence>
<evidence type="ECO:0008006" key="9">
    <source>
        <dbReference type="Google" id="ProtNLM"/>
    </source>
</evidence>
<evidence type="ECO:0000256" key="6">
    <source>
        <dbReference type="SAM" id="Phobius"/>
    </source>
</evidence>
<evidence type="ECO:0000256" key="5">
    <source>
        <dbReference type="ARBA" id="ARBA00023136"/>
    </source>
</evidence>
<dbReference type="PANTHER" id="PTHR43791">
    <property type="entry name" value="PERMEASE-RELATED"/>
    <property type="match status" value="1"/>
</dbReference>
<dbReference type="GO" id="GO:0022857">
    <property type="term" value="F:transmembrane transporter activity"/>
    <property type="evidence" value="ECO:0007669"/>
    <property type="project" value="InterPro"/>
</dbReference>
<dbReference type="InterPro" id="IPR011701">
    <property type="entry name" value="MFS"/>
</dbReference>
<protein>
    <recommendedName>
        <fullName evidence="9">MFS transporter</fullName>
    </recommendedName>
</protein>
<dbReference type="SUPFAM" id="SSF103473">
    <property type="entry name" value="MFS general substrate transporter"/>
    <property type="match status" value="1"/>
</dbReference>
<feature type="transmembrane region" description="Helical" evidence="6">
    <location>
        <begin position="229"/>
        <end position="251"/>
    </location>
</feature>
<dbReference type="GO" id="GO:0016020">
    <property type="term" value="C:membrane"/>
    <property type="evidence" value="ECO:0007669"/>
    <property type="project" value="UniProtKB-SubCell"/>
</dbReference>
<dbReference type="EMBL" id="JACBAE010001378">
    <property type="protein sequence ID" value="KAF7159660.1"/>
    <property type="molecule type" value="Genomic_DNA"/>
</dbReference>
<dbReference type="Pfam" id="PF07690">
    <property type="entry name" value="MFS_1"/>
    <property type="match status" value="1"/>
</dbReference>
<evidence type="ECO:0000256" key="3">
    <source>
        <dbReference type="ARBA" id="ARBA00022692"/>
    </source>
</evidence>
<dbReference type="OrthoDB" id="6730379at2759"/>
<accession>A0A8H6PRH0</accession>
<gene>
    <name evidence="7" type="ORF">CNMCM5623_005040</name>
</gene>
<feature type="transmembrane region" description="Helical" evidence="6">
    <location>
        <begin position="440"/>
        <end position="463"/>
    </location>
</feature>
<evidence type="ECO:0000256" key="2">
    <source>
        <dbReference type="ARBA" id="ARBA00022448"/>
    </source>
</evidence>
<comment type="subcellular location">
    <subcellularLocation>
        <location evidence="1">Membrane</location>
        <topology evidence="1">Multi-pass membrane protein</topology>
    </subcellularLocation>
</comment>
<feature type="transmembrane region" description="Helical" evidence="6">
    <location>
        <begin position="203"/>
        <end position="223"/>
    </location>
</feature>
<feature type="transmembrane region" description="Helical" evidence="6">
    <location>
        <begin position="110"/>
        <end position="128"/>
    </location>
</feature>
<feature type="transmembrane region" description="Helical" evidence="6">
    <location>
        <begin position="367"/>
        <end position="385"/>
    </location>
</feature>
<feature type="transmembrane region" description="Helical" evidence="6">
    <location>
        <begin position="135"/>
        <end position="157"/>
    </location>
</feature>
<dbReference type="InterPro" id="IPR036259">
    <property type="entry name" value="MFS_trans_sf"/>
</dbReference>
<feature type="transmembrane region" description="Helical" evidence="6">
    <location>
        <begin position="169"/>
        <end position="191"/>
    </location>
</feature>
<evidence type="ECO:0000313" key="8">
    <source>
        <dbReference type="Proteomes" id="UP000654922"/>
    </source>
</evidence>
<evidence type="ECO:0000313" key="7">
    <source>
        <dbReference type="EMBL" id="KAF7159660.1"/>
    </source>
</evidence>
<dbReference type="AlphaFoldDB" id="A0A8H6PRH0"/>
<sequence>MMLEEKKTDEGKTDTILATVSGKEDDIENGQISSLDEAELFLREHGISHSQLQEMLDDPAKSRKIRRRVDLILLPLLCGTYTLQYIDKQALGYSAVFDLFKSAHIDSNEYSWLASIFYFGFLFWEYPANLIAQRLPVGTVISCFVIAWGAILMITAACNNFIGMAICRFLLGCFEAPITPCFMMIVAMWYLRQEQPFRAGCFYCCNGIGSMLGGLISFAIGQLNGFPVWRAVFLICGGVTVLWGGILLLFLPNSILSAKRFTIEEKILLIGRGKQNQTGILNRSIKWYQIREALIDPQVWLAFLFVLLNETCNGGVANFGKLIIKGLVSSPLLATALGIPQGAFQVFFILSGTYLSSRFKDIRTIIMVIYLLPTVIGVCLLWQLPRTNRYGVLFGYYIVSQRPLVRVYGIVTKQIGSYVTSLVLCLQMPSSNTGGYTKRVTATALVFLAYCVGNIVGPHAFLAKEAPVYETGCKLILACVLGEMACTVALRVLLTRRNKRRDAEGVAAQEGDADEQVLADLTDFENPRFRYVL</sequence>
<organism evidence="7 8">
    <name type="scientific">Aspergillus felis</name>
    <dbReference type="NCBI Taxonomy" id="1287682"/>
    <lineage>
        <taxon>Eukaryota</taxon>
        <taxon>Fungi</taxon>
        <taxon>Dikarya</taxon>
        <taxon>Ascomycota</taxon>
        <taxon>Pezizomycotina</taxon>
        <taxon>Eurotiomycetes</taxon>
        <taxon>Eurotiomycetidae</taxon>
        <taxon>Eurotiales</taxon>
        <taxon>Aspergillaceae</taxon>
        <taxon>Aspergillus</taxon>
        <taxon>Aspergillus subgen. Fumigati</taxon>
    </lineage>
</organism>
<evidence type="ECO:0000256" key="1">
    <source>
        <dbReference type="ARBA" id="ARBA00004141"/>
    </source>
</evidence>
<feature type="transmembrane region" description="Helical" evidence="6">
    <location>
        <begin position="332"/>
        <end position="355"/>
    </location>
</feature>
<keyword evidence="3 6" id="KW-0812">Transmembrane</keyword>
<dbReference type="Proteomes" id="UP000654922">
    <property type="component" value="Unassembled WGS sequence"/>
</dbReference>
<comment type="caution">
    <text evidence="7">The sequence shown here is derived from an EMBL/GenBank/DDBJ whole genome shotgun (WGS) entry which is preliminary data.</text>
</comment>
<proteinExistence type="predicted"/>
<dbReference type="Gene3D" id="1.20.1250.20">
    <property type="entry name" value="MFS general substrate transporter like domains"/>
    <property type="match status" value="1"/>
</dbReference>
<dbReference type="PANTHER" id="PTHR43791:SF81">
    <property type="entry name" value="TRANSPORTER, PUTATIVE (AFU_ORTHOLOGUE AFUA_7G01190)-RELATED"/>
    <property type="match status" value="1"/>
</dbReference>
<dbReference type="FunFam" id="1.20.1250.20:FF:000699">
    <property type="entry name" value="MFS transporter, putative"/>
    <property type="match status" value="1"/>
</dbReference>
<keyword evidence="5 6" id="KW-0472">Membrane</keyword>
<keyword evidence="2" id="KW-0813">Transport</keyword>
<keyword evidence="4 6" id="KW-1133">Transmembrane helix</keyword>
<feature type="transmembrane region" description="Helical" evidence="6">
    <location>
        <begin position="69"/>
        <end position="86"/>
    </location>
</feature>
<feature type="transmembrane region" description="Helical" evidence="6">
    <location>
        <begin position="475"/>
        <end position="494"/>
    </location>
</feature>
<reference evidence="7" key="1">
    <citation type="submission" date="2020-06" db="EMBL/GenBank/DDBJ databases">
        <title>Draft genome sequences of strains closely related to Aspergillus parafelis and Aspergillus hiratsukae.</title>
        <authorList>
            <person name="Dos Santos R.A.C."/>
            <person name="Rivero-Menendez O."/>
            <person name="Steenwyk J.L."/>
            <person name="Mead M.E."/>
            <person name="Goldman G.H."/>
            <person name="Alastruey-Izquierdo A."/>
            <person name="Rokas A."/>
        </authorList>
    </citation>
    <scope>NUCLEOTIDE SEQUENCE</scope>
    <source>
        <strain evidence="7">CNM-CM5623</strain>
    </source>
</reference>
<name>A0A8H6PRH0_9EURO</name>